<comment type="caution">
    <text evidence="1">The sequence shown here is derived from an EMBL/GenBank/DDBJ whole genome shotgun (WGS) entry which is preliminary data.</text>
</comment>
<dbReference type="EMBL" id="JAIWYP010000006">
    <property type="protein sequence ID" value="KAH3803452.1"/>
    <property type="molecule type" value="Genomic_DNA"/>
</dbReference>
<evidence type="ECO:0000313" key="2">
    <source>
        <dbReference type="Proteomes" id="UP000828390"/>
    </source>
</evidence>
<organism evidence="1 2">
    <name type="scientific">Dreissena polymorpha</name>
    <name type="common">Zebra mussel</name>
    <name type="synonym">Mytilus polymorpha</name>
    <dbReference type="NCBI Taxonomy" id="45954"/>
    <lineage>
        <taxon>Eukaryota</taxon>
        <taxon>Metazoa</taxon>
        <taxon>Spiralia</taxon>
        <taxon>Lophotrochozoa</taxon>
        <taxon>Mollusca</taxon>
        <taxon>Bivalvia</taxon>
        <taxon>Autobranchia</taxon>
        <taxon>Heteroconchia</taxon>
        <taxon>Euheterodonta</taxon>
        <taxon>Imparidentia</taxon>
        <taxon>Neoheterodontei</taxon>
        <taxon>Myida</taxon>
        <taxon>Dreissenoidea</taxon>
        <taxon>Dreissenidae</taxon>
        <taxon>Dreissena</taxon>
    </lineage>
</organism>
<evidence type="ECO:0000313" key="1">
    <source>
        <dbReference type="EMBL" id="KAH3803452.1"/>
    </source>
</evidence>
<keyword evidence="2" id="KW-1185">Reference proteome</keyword>
<gene>
    <name evidence="1" type="ORF">DPMN_131713</name>
</gene>
<reference evidence="1" key="1">
    <citation type="journal article" date="2019" name="bioRxiv">
        <title>The Genome of the Zebra Mussel, Dreissena polymorpha: A Resource for Invasive Species Research.</title>
        <authorList>
            <person name="McCartney M.A."/>
            <person name="Auch B."/>
            <person name="Kono T."/>
            <person name="Mallez S."/>
            <person name="Zhang Y."/>
            <person name="Obille A."/>
            <person name="Becker A."/>
            <person name="Abrahante J.E."/>
            <person name="Garbe J."/>
            <person name="Badalamenti J.P."/>
            <person name="Herman A."/>
            <person name="Mangelson H."/>
            <person name="Liachko I."/>
            <person name="Sullivan S."/>
            <person name="Sone E.D."/>
            <person name="Koren S."/>
            <person name="Silverstein K.A.T."/>
            <person name="Beckman K.B."/>
            <person name="Gohl D.M."/>
        </authorList>
    </citation>
    <scope>NUCLEOTIDE SEQUENCE</scope>
    <source>
        <strain evidence="1">Duluth1</strain>
        <tissue evidence="1">Whole animal</tissue>
    </source>
</reference>
<accession>A0A9D4JD27</accession>
<name>A0A9D4JD27_DREPO</name>
<reference evidence="1" key="2">
    <citation type="submission" date="2020-11" db="EMBL/GenBank/DDBJ databases">
        <authorList>
            <person name="McCartney M.A."/>
            <person name="Auch B."/>
            <person name="Kono T."/>
            <person name="Mallez S."/>
            <person name="Becker A."/>
            <person name="Gohl D.M."/>
            <person name="Silverstein K.A.T."/>
            <person name="Koren S."/>
            <person name="Bechman K.B."/>
            <person name="Herman A."/>
            <person name="Abrahante J.E."/>
            <person name="Garbe J."/>
        </authorList>
    </citation>
    <scope>NUCLEOTIDE SEQUENCE</scope>
    <source>
        <strain evidence="1">Duluth1</strain>
        <tissue evidence="1">Whole animal</tissue>
    </source>
</reference>
<dbReference type="Proteomes" id="UP000828390">
    <property type="component" value="Unassembled WGS sequence"/>
</dbReference>
<proteinExistence type="predicted"/>
<dbReference type="AlphaFoldDB" id="A0A9D4JD27"/>
<sequence>MESVKVNPFVTAQNLRQDVKDLSCRPPVIQLSSAPLQYRARAWYFSRYGNTRNEVDCPHHSAKGTKWLRQVLPDPATSGLPSN</sequence>
<protein>
    <submittedName>
        <fullName evidence="1">Uncharacterized protein</fullName>
    </submittedName>
</protein>